<dbReference type="EMBL" id="WQLW01000010">
    <property type="protein sequence ID" value="MVO10039.1"/>
    <property type="molecule type" value="Genomic_DNA"/>
</dbReference>
<evidence type="ECO:0000313" key="3">
    <source>
        <dbReference type="Proteomes" id="UP000431264"/>
    </source>
</evidence>
<sequence>MKKSILNLEGLQTLSKKQQVNIQGAHNGTPHPDICGKPGYPPCVEK</sequence>
<name>A0A6I4IT44_9FLAO</name>
<comment type="caution">
    <text evidence="2">The sequence shown here is derived from an EMBL/GenBank/DDBJ whole genome shotgun (WGS) entry which is preliminary data.</text>
</comment>
<feature type="region of interest" description="Disordered" evidence="1">
    <location>
        <begin position="23"/>
        <end position="46"/>
    </location>
</feature>
<gene>
    <name evidence="2" type="ORF">GOQ30_12780</name>
</gene>
<dbReference type="Proteomes" id="UP000431264">
    <property type="component" value="Unassembled WGS sequence"/>
</dbReference>
<organism evidence="2 3">
    <name type="scientific">Flavobacterium profundi</name>
    <dbReference type="NCBI Taxonomy" id="1774945"/>
    <lineage>
        <taxon>Bacteria</taxon>
        <taxon>Pseudomonadati</taxon>
        <taxon>Bacteroidota</taxon>
        <taxon>Flavobacteriia</taxon>
        <taxon>Flavobacteriales</taxon>
        <taxon>Flavobacteriaceae</taxon>
        <taxon>Flavobacterium</taxon>
    </lineage>
</organism>
<dbReference type="OrthoDB" id="1163776at2"/>
<proteinExistence type="predicted"/>
<protein>
    <submittedName>
        <fullName evidence="2">Uncharacterized protein</fullName>
    </submittedName>
</protein>
<evidence type="ECO:0000256" key="1">
    <source>
        <dbReference type="SAM" id="MobiDB-lite"/>
    </source>
</evidence>
<accession>A0A6I4IT44</accession>
<dbReference type="AlphaFoldDB" id="A0A6I4IT44"/>
<reference evidence="3" key="1">
    <citation type="submission" date="2019-05" db="EMBL/GenBank/DDBJ databases">
        <title>Flavobacterium profundi sp. nov., isolated from a deep-sea seamount.</title>
        <authorList>
            <person name="Zhang D.-C."/>
        </authorList>
    </citation>
    <scope>NUCLEOTIDE SEQUENCE [LARGE SCALE GENOMIC DNA]</scope>
    <source>
        <strain evidence="3">TP390</strain>
    </source>
</reference>
<keyword evidence="3" id="KW-1185">Reference proteome</keyword>
<evidence type="ECO:0000313" key="2">
    <source>
        <dbReference type="EMBL" id="MVO10039.1"/>
    </source>
</evidence>
<dbReference type="RefSeq" id="WP_157504258.1">
    <property type="nucleotide sequence ID" value="NZ_VDCZ01000010.1"/>
</dbReference>